<evidence type="ECO:0000313" key="1">
    <source>
        <dbReference type="EMBL" id="PSR35527.1"/>
    </source>
</evidence>
<evidence type="ECO:0000313" key="2">
    <source>
        <dbReference type="Proteomes" id="UP000242972"/>
    </source>
</evidence>
<organism evidence="1 2">
    <name type="scientific">Sulfobacillus benefaciens</name>
    <dbReference type="NCBI Taxonomy" id="453960"/>
    <lineage>
        <taxon>Bacteria</taxon>
        <taxon>Bacillati</taxon>
        <taxon>Bacillota</taxon>
        <taxon>Clostridia</taxon>
        <taxon>Eubacteriales</taxon>
        <taxon>Clostridiales Family XVII. Incertae Sedis</taxon>
        <taxon>Sulfobacillus</taxon>
    </lineage>
</organism>
<comment type="caution">
    <text evidence="1">The sequence shown here is derived from an EMBL/GenBank/DDBJ whole genome shotgun (WGS) entry which is preliminary data.</text>
</comment>
<reference evidence="1 2" key="1">
    <citation type="journal article" date="2014" name="BMC Genomics">
        <title>Comparison of environmental and isolate Sulfobacillus genomes reveals diverse carbon, sulfur, nitrogen, and hydrogen metabolisms.</title>
        <authorList>
            <person name="Justice N.B."/>
            <person name="Norman A."/>
            <person name="Brown C.T."/>
            <person name="Singh A."/>
            <person name="Thomas B.C."/>
            <person name="Banfield J.F."/>
        </authorList>
    </citation>
    <scope>NUCLEOTIDE SEQUENCE [LARGE SCALE GENOMIC DNA]</scope>
    <source>
        <strain evidence="1">AMDSBA4</strain>
    </source>
</reference>
<protein>
    <submittedName>
        <fullName evidence="1">Uncharacterized protein</fullName>
    </submittedName>
</protein>
<accession>A0A2T2XM20</accession>
<sequence length="169" mass="19120">MLSSASWGSSTRGLGTLIAVMMRYPEISSVQYNVEDSTLSCTFILRRSLEESLFESLAAQVTEVLETYRIVTRRPLTAIRMTHVVMDQATEIELVRDTETVSIEEVGMAIEILRDLFEQDLMSDSHDLLEEDLMLQEENIQAGLEALKRDDAGRLVALRDEGRVMVFNT</sequence>
<dbReference type="EMBL" id="PXYW01000001">
    <property type="protein sequence ID" value="PSR35527.1"/>
    <property type="molecule type" value="Genomic_DNA"/>
</dbReference>
<proteinExistence type="predicted"/>
<name>A0A2T2XM20_9FIRM</name>
<dbReference type="AlphaFoldDB" id="A0A2T2XM20"/>
<gene>
    <name evidence="1" type="ORF">C7B46_00605</name>
</gene>
<dbReference type="Proteomes" id="UP000242972">
    <property type="component" value="Unassembled WGS sequence"/>
</dbReference>